<dbReference type="SMART" id="SM00276">
    <property type="entry name" value="GLECT"/>
    <property type="match status" value="2"/>
</dbReference>
<keyword evidence="1 2" id="KW-0430">Lectin</keyword>
<dbReference type="CDD" id="cd00070">
    <property type="entry name" value="GLECT"/>
    <property type="match status" value="2"/>
</dbReference>
<dbReference type="Gene3D" id="2.60.120.200">
    <property type="match status" value="2"/>
</dbReference>
<evidence type="ECO:0000256" key="2">
    <source>
        <dbReference type="RuleBase" id="RU102079"/>
    </source>
</evidence>
<dbReference type="OrthoDB" id="5795596at2759"/>
<dbReference type="SUPFAM" id="SSF49899">
    <property type="entry name" value="Concanavalin A-like lectins/glucanases"/>
    <property type="match status" value="2"/>
</dbReference>
<dbReference type="PANTHER" id="PTHR11346">
    <property type="entry name" value="GALECTIN"/>
    <property type="match status" value="1"/>
</dbReference>
<organism evidence="4 5">
    <name type="scientific">Aphidius gifuensis</name>
    <name type="common">Parasitoid wasp</name>
    <dbReference type="NCBI Taxonomy" id="684658"/>
    <lineage>
        <taxon>Eukaryota</taxon>
        <taxon>Metazoa</taxon>
        <taxon>Ecdysozoa</taxon>
        <taxon>Arthropoda</taxon>
        <taxon>Hexapoda</taxon>
        <taxon>Insecta</taxon>
        <taxon>Pterygota</taxon>
        <taxon>Neoptera</taxon>
        <taxon>Endopterygota</taxon>
        <taxon>Hymenoptera</taxon>
        <taxon>Apocrita</taxon>
        <taxon>Ichneumonoidea</taxon>
        <taxon>Braconidae</taxon>
        <taxon>Aphidiinae</taxon>
        <taxon>Aphidius</taxon>
    </lineage>
</organism>
<dbReference type="PROSITE" id="PS51304">
    <property type="entry name" value="GALECTIN"/>
    <property type="match status" value="2"/>
</dbReference>
<dbReference type="Pfam" id="PF00337">
    <property type="entry name" value="Gal-bind_lectin"/>
    <property type="match status" value="2"/>
</dbReference>
<dbReference type="InterPro" id="IPR013320">
    <property type="entry name" value="ConA-like_dom_sf"/>
</dbReference>
<dbReference type="Proteomes" id="UP000639338">
    <property type="component" value="Unassembled WGS sequence"/>
</dbReference>
<dbReference type="EMBL" id="JACMRX010000001">
    <property type="protein sequence ID" value="KAF7998173.1"/>
    <property type="molecule type" value="Genomic_DNA"/>
</dbReference>
<dbReference type="InterPro" id="IPR044156">
    <property type="entry name" value="Galectin-like"/>
</dbReference>
<dbReference type="GO" id="GO:0030246">
    <property type="term" value="F:carbohydrate binding"/>
    <property type="evidence" value="ECO:0007669"/>
    <property type="project" value="UniProtKB-UniRule"/>
</dbReference>
<feature type="domain" description="Galectin" evidence="3">
    <location>
        <begin position="203"/>
        <end position="340"/>
    </location>
</feature>
<accession>A0A834Y2M0</accession>
<dbReference type="SMART" id="SM00908">
    <property type="entry name" value="Gal-bind_lectin"/>
    <property type="match status" value="2"/>
</dbReference>
<dbReference type="AlphaFoldDB" id="A0A834Y2M0"/>
<dbReference type="InterPro" id="IPR001079">
    <property type="entry name" value="Galectin_CRD"/>
</dbReference>
<feature type="domain" description="Galectin" evidence="3">
    <location>
        <begin position="39"/>
        <end position="175"/>
    </location>
</feature>
<reference evidence="4 5" key="1">
    <citation type="submission" date="2020-08" db="EMBL/GenBank/DDBJ databases">
        <title>Aphidius gifuensis genome sequencing and assembly.</title>
        <authorList>
            <person name="Du Z."/>
        </authorList>
    </citation>
    <scope>NUCLEOTIDE SEQUENCE [LARGE SCALE GENOMIC DNA]</scope>
    <source>
        <strain evidence="4">YNYX2018</strain>
        <tissue evidence="4">Adults</tissue>
    </source>
</reference>
<protein>
    <recommendedName>
        <fullName evidence="2">Galectin</fullName>
    </recommendedName>
</protein>
<comment type="caution">
    <text evidence="4">The sequence shown here is derived from an EMBL/GenBank/DDBJ whole genome shotgun (WGS) entry which is preliminary data.</text>
</comment>
<gene>
    <name evidence="4" type="ORF">HCN44_009571</name>
</gene>
<name>A0A834Y2M0_APHGI</name>
<dbReference type="PANTHER" id="PTHR11346:SF176">
    <property type="entry name" value="32 KDA BETA-GALACTOSIDE-BINDING LECTIN LEC-3"/>
    <property type="match status" value="1"/>
</dbReference>
<keyword evidence="5" id="KW-1185">Reference proteome</keyword>
<sequence>MYEGGDLNKCVSELSTMSDTRRDQAFRNFSYHDEDAITIDESCPIQLKPTTAIILLGYVPSHAKSFAINLRAAGNIAFHLNPRLDRGYVVRNSKIKGCWEEEETCSPAASTGHVFKRQSYFHILIFCGPKEFQISVNGEHFCTFTYRLPLELITHFDYDGDVEDIRARITNCEVYPDSKIIKNFKNYQLTDQAPLLNNLTVPINIELVENFKQGGTIFIRGRLKLLPHSFTINLQRGPLIYPHPEIALHLNPRFLFGNRPSCVVMNCWTSGSWCREERHEGHLSWGPGRDFLLTIRCDYDTYVIWLDNKMIGEFRHRLEPSIVDTINITGDIVLHQVSLAFND</sequence>
<evidence type="ECO:0000256" key="1">
    <source>
        <dbReference type="ARBA" id="ARBA00022734"/>
    </source>
</evidence>
<dbReference type="GO" id="GO:0016936">
    <property type="term" value="F:galactoside binding"/>
    <property type="evidence" value="ECO:0007669"/>
    <property type="project" value="TreeGrafter"/>
</dbReference>
<evidence type="ECO:0000259" key="3">
    <source>
        <dbReference type="PROSITE" id="PS51304"/>
    </source>
</evidence>
<evidence type="ECO:0000313" key="5">
    <source>
        <dbReference type="Proteomes" id="UP000639338"/>
    </source>
</evidence>
<evidence type="ECO:0000313" key="4">
    <source>
        <dbReference type="EMBL" id="KAF7998173.1"/>
    </source>
</evidence>
<proteinExistence type="predicted"/>